<evidence type="ECO:0000256" key="2">
    <source>
        <dbReference type="ARBA" id="ARBA00007935"/>
    </source>
</evidence>
<feature type="transmembrane region" description="Helical" evidence="8">
    <location>
        <begin position="172"/>
        <end position="194"/>
    </location>
</feature>
<comment type="subcellular location">
    <subcellularLocation>
        <location evidence="1">Cell membrane</location>
        <topology evidence="1">Multi-pass membrane protein</topology>
    </subcellularLocation>
</comment>
<keyword evidence="5 8" id="KW-0812">Transmembrane</keyword>
<comment type="caution">
    <text evidence="9">The sequence shown here is derived from an EMBL/GenBank/DDBJ whole genome shotgun (WGS) entry which is preliminary data.</text>
</comment>
<comment type="similarity">
    <text evidence="2">Belongs to the binding-protein-dependent transport system permease family. FecCD subfamily.</text>
</comment>
<evidence type="ECO:0000256" key="5">
    <source>
        <dbReference type="ARBA" id="ARBA00022692"/>
    </source>
</evidence>
<dbReference type="Proteomes" id="UP000752814">
    <property type="component" value="Unassembled WGS sequence"/>
</dbReference>
<sequence>MSFSKHQECDPQKEKLKRMITKRVLFISISIITAIILVGYSITVGASQLTAIEAYKVLINKIIPGLFEIPDNAELIIMNIRAPRVLMAVFAGMILAIGGCLVQTLLTNPLATPYTLGVSSGAGFGAAISIIYGVSIVSTTLGTITNAFLFSLIPVAVILIGSRHSKMTPLTIVLCGVAISYIFSACNTILQYFADANAVKEVVFWSIGDLSHAQMWQIPYVAAMAIFFFVVAMVLSKDINLIRMGDDSAKSLGVNVNGVRLVAIVLSCLATATVVSFIGAIGFVCLLAPHIARIFVGGDLRYLIPASAAFGACLLLIADILAKSLISPVLLPVGAITALLGGPVLVYLLLRPKGANTV</sequence>
<dbReference type="CDD" id="cd06550">
    <property type="entry name" value="TM_ABC_iron-siderophores_like"/>
    <property type="match status" value="1"/>
</dbReference>
<feature type="transmembrane region" description="Helical" evidence="8">
    <location>
        <begin position="261"/>
        <end position="290"/>
    </location>
</feature>
<evidence type="ECO:0000313" key="9">
    <source>
        <dbReference type="EMBL" id="TQS84072.1"/>
    </source>
</evidence>
<dbReference type="GO" id="GO:0033214">
    <property type="term" value="P:siderophore-iron import into cell"/>
    <property type="evidence" value="ECO:0007669"/>
    <property type="project" value="TreeGrafter"/>
</dbReference>
<dbReference type="Gene3D" id="1.10.3470.10">
    <property type="entry name" value="ABC transporter involved in vitamin B12 uptake, BtuC"/>
    <property type="match status" value="1"/>
</dbReference>
<dbReference type="GO" id="GO:0005886">
    <property type="term" value="C:plasma membrane"/>
    <property type="evidence" value="ECO:0007669"/>
    <property type="project" value="UniProtKB-SubCell"/>
</dbReference>
<dbReference type="InterPro" id="IPR000522">
    <property type="entry name" value="ABC_transptr_permease_BtuC"/>
</dbReference>
<gene>
    <name evidence="9" type="ORF">A3207_07085</name>
</gene>
<accession>A0A8J8PGI0</accession>
<dbReference type="PANTHER" id="PTHR30472">
    <property type="entry name" value="FERRIC ENTEROBACTIN TRANSPORT SYSTEM PERMEASE PROTEIN"/>
    <property type="match status" value="1"/>
</dbReference>
<reference evidence="9" key="1">
    <citation type="submission" date="2016-03" db="EMBL/GenBank/DDBJ databases">
        <authorList>
            <person name="Borrel G."/>
            <person name="Mccann A."/>
            <person name="O'Toole P.W."/>
        </authorList>
    </citation>
    <scope>NUCLEOTIDE SEQUENCE</scope>
    <source>
        <strain evidence="9">183</strain>
    </source>
</reference>
<protein>
    <submittedName>
        <fullName evidence="9">Uncharacterized protein</fullName>
    </submittedName>
</protein>
<keyword evidence="6 8" id="KW-1133">Transmembrane helix</keyword>
<keyword evidence="7 8" id="KW-0472">Membrane</keyword>
<feature type="transmembrane region" description="Helical" evidence="8">
    <location>
        <begin position="302"/>
        <end position="322"/>
    </location>
</feature>
<evidence type="ECO:0000256" key="4">
    <source>
        <dbReference type="ARBA" id="ARBA00022475"/>
    </source>
</evidence>
<dbReference type="RefSeq" id="WP_400194999.1">
    <property type="nucleotide sequence ID" value="NZ_CAYAYE010000004.1"/>
</dbReference>
<dbReference type="AlphaFoldDB" id="A0A8J8PGI0"/>
<evidence type="ECO:0000256" key="7">
    <source>
        <dbReference type="ARBA" id="ARBA00023136"/>
    </source>
</evidence>
<dbReference type="InterPro" id="IPR037294">
    <property type="entry name" value="ABC_BtuC-like"/>
</dbReference>
<feature type="transmembrane region" description="Helical" evidence="8">
    <location>
        <begin position="140"/>
        <end position="160"/>
    </location>
</feature>
<keyword evidence="3" id="KW-0813">Transport</keyword>
<evidence type="ECO:0000256" key="6">
    <source>
        <dbReference type="ARBA" id="ARBA00022989"/>
    </source>
</evidence>
<organism evidence="9 10">
    <name type="scientific">Candidatus Methanomassiliicoccus intestinalis</name>
    <dbReference type="NCBI Taxonomy" id="1406512"/>
    <lineage>
        <taxon>Archaea</taxon>
        <taxon>Methanobacteriati</taxon>
        <taxon>Thermoplasmatota</taxon>
        <taxon>Thermoplasmata</taxon>
        <taxon>Methanomassiliicoccales</taxon>
        <taxon>Methanomassiliicoccaceae</taxon>
        <taxon>Methanomassiliicoccus</taxon>
    </lineage>
</organism>
<dbReference type="EMBL" id="LVVT01000007">
    <property type="protein sequence ID" value="TQS84072.1"/>
    <property type="molecule type" value="Genomic_DNA"/>
</dbReference>
<feature type="transmembrane region" description="Helical" evidence="8">
    <location>
        <begin position="85"/>
        <end position="106"/>
    </location>
</feature>
<name>A0A8J8PGI0_9ARCH</name>
<feature type="transmembrane region" description="Helical" evidence="8">
    <location>
        <begin position="214"/>
        <end position="235"/>
    </location>
</feature>
<dbReference type="FunFam" id="1.10.3470.10:FF:000001">
    <property type="entry name" value="Vitamin B12 ABC transporter permease BtuC"/>
    <property type="match status" value="1"/>
</dbReference>
<feature type="transmembrane region" description="Helical" evidence="8">
    <location>
        <begin position="113"/>
        <end position="134"/>
    </location>
</feature>
<proteinExistence type="inferred from homology"/>
<dbReference type="GO" id="GO:0022857">
    <property type="term" value="F:transmembrane transporter activity"/>
    <property type="evidence" value="ECO:0007669"/>
    <property type="project" value="InterPro"/>
</dbReference>
<dbReference type="Pfam" id="PF01032">
    <property type="entry name" value="FecCD"/>
    <property type="match status" value="1"/>
</dbReference>
<dbReference type="SUPFAM" id="SSF81345">
    <property type="entry name" value="ABC transporter involved in vitamin B12 uptake, BtuC"/>
    <property type="match status" value="1"/>
</dbReference>
<keyword evidence="4" id="KW-1003">Cell membrane</keyword>
<evidence type="ECO:0000313" key="10">
    <source>
        <dbReference type="Proteomes" id="UP000752814"/>
    </source>
</evidence>
<feature type="transmembrane region" description="Helical" evidence="8">
    <location>
        <begin position="329"/>
        <end position="350"/>
    </location>
</feature>
<evidence type="ECO:0000256" key="8">
    <source>
        <dbReference type="SAM" id="Phobius"/>
    </source>
</evidence>
<evidence type="ECO:0000256" key="1">
    <source>
        <dbReference type="ARBA" id="ARBA00004651"/>
    </source>
</evidence>
<dbReference type="PANTHER" id="PTHR30472:SF25">
    <property type="entry name" value="ABC TRANSPORTER PERMEASE PROTEIN MJ0876-RELATED"/>
    <property type="match status" value="1"/>
</dbReference>
<evidence type="ECO:0000256" key="3">
    <source>
        <dbReference type="ARBA" id="ARBA00022448"/>
    </source>
</evidence>
<feature type="transmembrane region" description="Helical" evidence="8">
    <location>
        <begin position="24"/>
        <end position="42"/>
    </location>
</feature>